<feature type="domain" description="FERM" evidence="13">
    <location>
        <begin position="15"/>
        <end position="302"/>
    </location>
</feature>
<evidence type="ECO:0000256" key="11">
    <source>
        <dbReference type="SAM" id="Coils"/>
    </source>
</evidence>
<dbReference type="InterPro" id="IPR018979">
    <property type="entry name" value="FERM_N"/>
</dbReference>
<dbReference type="Gene3D" id="6.10.360.10">
    <property type="match status" value="1"/>
</dbReference>
<evidence type="ECO:0000256" key="5">
    <source>
        <dbReference type="ARBA" id="ARBA00008044"/>
    </source>
</evidence>
<evidence type="ECO:0000256" key="2">
    <source>
        <dbReference type="ARBA" id="ARBA00004123"/>
    </source>
</evidence>
<evidence type="ECO:0000256" key="12">
    <source>
        <dbReference type="SAM" id="MobiDB-lite"/>
    </source>
</evidence>
<dbReference type="Pfam" id="PF00373">
    <property type="entry name" value="FERM_M"/>
    <property type="match status" value="1"/>
</dbReference>
<keyword evidence="9" id="KW-0539">Nucleus</keyword>
<feature type="coiled-coil region" evidence="11">
    <location>
        <begin position="538"/>
        <end position="576"/>
    </location>
</feature>
<evidence type="ECO:0000313" key="14">
    <source>
        <dbReference type="EMBL" id="KHN80289.1"/>
    </source>
</evidence>
<dbReference type="InterPro" id="IPR000299">
    <property type="entry name" value="FERM_domain"/>
</dbReference>
<dbReference type="InterPro" id="IPR019163">
    <property type="entry name" value="THO_Thoc5"/>
</dbReference>
<dbReference type="Gene3D" id="3.10.20.90">
    <property type="entry name" value="Phosphatidylinositol 3-kinase Catalytic Subunit, Chain A, domain 1"/>
    <property type="match status" value="1"/>
</dbReference>
<dbReference type="InterPro" id="IPR018980">
    <property type="entry name" value="FERM_PH-like_C"/>
</dbReference>
<evidence type="ECO:0000256" key="1">
    <source>
        <dbReference type="ARBA" id="ARBA00004105"/>
    </source>
</evidence>
<dbReference type="SMART" id="SM00295">
    <property type="entry name" value="B41"/>
    <property type="match status" value="1"/>
</dbReference>
<dbReference type="Pfam" id="PF00769">
    <property type="entry name" value="ERM_C"/>
    <property type="match status" value="1"/>
</dbReference>
<evidence type="ECO:0000256" key="9">
    <source>
        <dbReference type="ARBA" id="ARBA00023242"/>
    </source>
</evidence>
<dbReference type="Pfam" id="PF09766">
    <property type="entry name" value="FmiP_Thoc5"/>
    <property type="match status" value="1"/>
</dbReference>
<dbReference type="EMBL" id="JPKZ01001751">
    <property type="protein sequence ID" value="KHN80289.1"/>
    <property type="molecule type" value="Genomic_DNA"/>
</dbReference>
<dbReference type="OMA" id="MASITWI"/>
<dbReference type="Gene3D" id="1.20.5.450">
    <property type="match status" value="1"/>
</dbReference>
<dbReference type="GO" id="GO:0003779">
    <property type="term" value="F:actin binding"/>
    <property type="evidence" value="ECO:0007669"/>
    <property type="project" value="InterPro"/>
</dbReference>
<keyword evidence="11" id="KW-0175">Coiled coil</keyword>
<dbReference type="InterPro" id="IPR000798">
    <property type="entry name" value="Ez/rad/moesin-like"/>
</dbReference>
<dbReference type="Pfam" id="PF09380">
    <property type="entry name" value="FERM_C"/>
    <property type="match status" value="1"/>
</dbReference>
<dbReference type="STRING" id="6265.A0A0B2VFS0"/>
<keyword evidence="8" id="KW-0472">Membrane</keyword>
<dbReference type="PRINTS" id="PR00661">
    <property type="entry name" value="ERMFAMILY"/>
</dbReference>
<dbReference type="InterPro" id="IPR019749">
    <property type="entry name" value="Band_41_domain"/>
</dbReference>
<dbReference type="OrthoDB" id="6018897at2759"/>
<comment type="caution">
    <text evidence="14">The sequence shown here is derived from an EMBL/GenBank/DDBJ whole genome shotgun (WGS) entry which is preliminary data.</text>
</comment>
<sequence length="1092" mass="125899">MGIFSLSSRAGGKNLLAKVSTMDADLEKIAIEPDWTGRQLYDTVCRIIGLREIWYFGLQFVNKKGIPCWLQMEKKVCKQEVPKQVDGSVHFLFLVKFYPEDVEEELIQDITRHLFFLQIKQSILSMQLYCSAEASVLLASYAVQAIQGDCSEDSHLELSELLPECVIKQYDMSAQMWEERIRRWWANNAGQSREDAEMEYLRVAQDLEMYGIQYYPICNSKETDLNLGVSAQGIGIYKESNRITPRPFFSWSEIKNISFKNKVFTMRTMDKSTITFRAKDMSINMSILDLCIGTHNLYLRRRQPDLLEVQQMKAQAKEQRIRRMQEQNRLAREREQRIQAETERDRYKNEFNAANEELCNLKEAMKKTEETAQLLAEKARVSEEEALVLSKRASEAEAECQRMKISQIKSEETKMSLERKARDAELVAHRLLQETERRNREAFMYRSQFLGTEPSWPQSWYSAYALPCSQQYPAHHHVISSSSSGDGGYMPQQDEEPSMNAPSHAHFKIQRSPMFRSEAYLNGPPPDPSTNQFISSDLTALRSEIEKSRAEYNEKTKQLKERMSEFRAEIENLKVEDRQSEHDRIHAANVQKGIDKYSTLRKSSGELNTVRGVKSAAGSTKSRVQCHFIWTRRDARKSNEEVILNNFFYIDPRNLFLAVSRKNILCGMSAIKRTPRSSSTAVQMREKKKPNELKGITVAEFYAAEDAEATSLEWKQAEEMFREHSEVIRQLCNRFCLENSSEETANLGESLMSHLISLRRLNRLTQFKNRMARDRTADERGVVDERFLQLQNVQSEIEHLQKEISRCVEFGSADEDIELVPLEEFYANASTELKEAAKQNPHQERIARLEWELVERKSLVATLQEREGRKNVLISDISTKEHRLKSLKPMIESLIEGARPVQELMGLNSLSSGSVEQRQLLGYLPKELFVIIIQVEAYADIARDKGVSIRCEGDIENATKFVENEQRSESGVEDESESTDADVERDRSPSRLRRRRNTLSEQMTRKRDAVLATHPIHLILDITCSDGITVSLQLQYIQELRSIGVLAKLRGSSLPFHENLLCDESVLMELYPGDRGEKCPNAVSQVKLDQFQ</sequence>
<evidence type="ECO:0000259" key="13">
    <source>
        <dbReference type="PROSITE" id="PS50057"/>
    </source>
</evidence>
<evidence type="ECO:0000256" key="6">
    <source>
        <dbReference type="ARBA" id="ARBA00022025"/>
    </source>
</evidence>
<comment type="subcellular location">
    <subcellularLocation>
        <location evidence="4">Cell junction</location>
        <location evidence="4">Adherens junction</location>
    </subcellularLocation>
    <subcellularLocation>
        <location evidence="3">Cell membrane</location>
        <topology evidence="3">Peripheral membrane protein</topology>
    </subcellularLocation>
    <subcellularLocation>
        <location evidence="1">Cell projection</location>
        <location evidence="1">Microvillus</location>
    </subcellularLocation>
    <subcellularLocation>
        <location evidence="10">Cell projection</location>
        <location evidence="10">Rhabdomere</location>
    </subcellularLocation>
    <subcellularLocation>
        <location evidence="2">Nucleus</location>
    </subcellularLocation>
</comment>
<dbReference type="SMART" id="SM01196">
    <property type="entry name" value="FERM_C"/>
    <property type="match status" value="1"/>
</dbReference>
<dbReference type="SUPFAM" id="SSF50729">
    <property type="entry name" value="PH domain-like"/>
    <property type="match status" value="1"/>
</dbReference>
<feature type="region of interest" description="Disordered" evidence="12">
    <location>
        <begin position="478"/>
        <end position="500"/>
    </location>
</feature>
<evidence type="ECO:0000256" key="8">
    <source>
        <dbReference type="ARBA" id="ARBA00023136"/>
    </source>
</evidence>
<dbReference type="InterPro" id="IPR011259">
    <property type="entry name" value="ERM_C_dom"/>
</dbReference>
<gene>
    <name evidence="14" type="primary">NF2</name>
    <name evidence="14" type="ORF">Tcan_17026</name>
</gene>
<dbReference type="InterPro" id="IPR011993">
    <property type="entry name" value="PH-like_dom_sf"/>
</dbReference>
<dbReference type="PANTHER" id="PTHR23281">
    <property type="entry name" value="MERLIN/MOESIN/EZRIN/RADIXIN"/>
    <property type="match status" value="1"/>
</dbReference>
<evidence type="ECO:0000256" key="4">
    <source>
        <dbReference type="ARBA" id="ARBA00004536"/>
    </source>
</evidence>
<dbReference type="InterPro" id="IPR011174">
    <property type="entry name" value="ERM"/>
</dbReference>
<dbReference type="Gene3D" id="1.20.80.10">
    <property type="match status" value="1"/>
</dbReference>
<dbReference type="AlphaFoldDB" id="A0A0B2VFS0"/>
<name>A0A0B2VFS0_TOXCA</name>
<dbReference type="GO" id="GO:0005912">
    <property type="term" value="C:adherens junction"/>
    <property type="evidence" value="ECO:0007669"/>
    <property type="project" value="UniProtKB-SubCell"/>
</dbReference>
<dbReference type="InterPro" id="IPR019747">
    <property type="entry name" value="FERM_CS"/>
</dbReference>
<evidence type="ECO:0000256" key="7">
    <source>
        <dbReference type="ARBA" id="ARBA00022475"/>
    </source>
</evidence>
<dbReference type="SUPFAM" id="SSF47031">
    <property type="entry name" value="Second domain of FERM"/>
    <property type="match status" value="1"/>
</dbReference>
<dbReference type="Gene3D" id="2.30.29.30">
    <property type="entry name" value="Pleckstrin-homology domain (PH domain)/Phosphotyrosine-binding domain (PTB)"/>
    <property type="match status" value="1"/>
</dbReference>
<comment type="similarity">
    <text evidence="5">Belongs to the THOC5 family.</text>
</comment>
<dbReference type="PRINTS" id="PR00935">
    <property type="entry name" value="BAND41"/>
</dbReference>
<organism evidence="14 15">
    <name type="scientific">Toxocara canis</name>
    <name type="common">Canine roundworm</name>
    <dbReference type="NCBI Taxonomy" id="6265"/>
    <lineage>
        <taxon>Eukaryota</taxon>
        <taxon>Metazoa</taxon>
        <taxon>Ecdysozoa</taxon>
        <taxon>Nematoda</taxon>
        <taxon>Chromadorea</taxon>
        <taxon>Rhabditida</taxon>
        <taxon>Spirurina</taxon>
        <taxon>Ascaridomorpha</taxon>
        <taxon>Ascaridoidea</taxon>
        <taxon>Toxocaridae</taxon>
        <taxon>Toxocara</taxon>
    </lineage>
</organism>
<dbReference type="SUPFAM" id="SSF54236">
    <property type="entry name" value="Ubiquitin-like"/>
    <property type="match status" value="1"/>
</dbReference>
<keyword evidence="7" id="KW-1003">Cell membrane</keyword>
<dbReference type="InterPro" id="IPR046810">
    <property type="entry name" value="ERM_helical"/>
</dbReference>
<dbReference type="InterPro" id="IPR019748">
    <property type="entry name" value="FERM_central"/>
</dbReference>
<feature type="coiled-coil region" evidence="11">
    <location>
        <begin position="307"/>
        <end position="385"/>
    </location>
</feature>
<dbReference type="PROSITE" id="PS50057">
    <property type="entry name" value="FERM_3"/>
    <property type="match status" value="1"/>
</dbReference>
<dbReference type="InterPro" id="IPR029071">
    <property type="entry name" value="Ubiquitin-like_domsf"/>
</dbReference>
<dbReference type="Proteomes" id="UP000031036">
    <property type="component" value="Unassembled WGS sequence"/>
</dbReference>
<keyword evidence="15" id="KW-1185">Reference proteome</keyword>
<dbReference type="GO" id="GO:0005634">
    <property type="term" value="C:nucleus"/>
    <property type="evidence" value="ECO:0007669"/>
    <property type="project" value="UniProtKB-SubCell"/>
</dbReference>
<protein>
    <recommendedName>
        <fullName evidence="6">Moesin/ezrin/radixin homolog 1</fullName>
    </recommendedName>
</protein>
<proteinExistence type="inferred from homology"/>
<dbReference type="GO" id="GO:0005902">
    <property type="term" value="C:microvillus"/>
    <property type="evidence" value="ECO:0007669"/>
    <property type="project" value="UniProtKB-SubCell"/>
</dbReference>
<reference evidence="14 15" key="1">
    <citation type="submission" date="2014-11" db="EMBL/GenBank/DDBJ databases">
        <title>Genetic blueprint of the zoonotic pathogen Toxocara canis.</title>
        <authorList>
            <person name="Zhu X.-Q."/>
            <person name="Korhonen P.K."/>
            <person name="Cai H."/>
            <person name="Young N.D."/>
            <person name="Nejsum P."/>
            <person name="von Samson-Himmelstjerna G."/>
            <person name="Boag P.R."/>
            <person name="Tan P."/>
            <person name="Li Q."/>
            <person name="Min J."/>
            <person name="Yang Y."/>
            <person name="Wang X."/>
            <person name="Fang X."/>
            <person name="Hall R.S."/>
            <person name="Hofmann A."/>
            <person name="Sternberg P.W."/>
            <person name="Jex A.R."/>
            <person name="Gasser R.B."/>
        </authorList>
    </citation>
    <scope>NUCLEOTIDE SEQUENCE [LARGE SCALE GENOMIC DNA]</scope>
    <source>
        <strain evidence="14">PN_DK_2014</strain>
    </source>
</reference>
<dbReference type="PROSITE" id="PS00661">
    <property type="entry name" value="FERM_2"/>
    <property type="match status" value="1"/>
</dbReference>
<evidence type="ECO:0000256" key="3">
    <source>
        <dbReference type="ARBA" id="ARBA00004202"/>
    </source>
</evidence>
<dbReference type="InterPro" id="IPR008954">
    <property type="entry name" value="Moesin_tail_sf"/>
</dbReference>
<dbReference type="Pfam" id="PF09379">
    <property type="entry name" value="FERM_N"/>
    <property type="match status" value="1"/>
</dbReference>
<dbReference type="CDD" id="cd17097">
    <property type="entry name" value="FERM_F1_ERM_like"/>
    <property type="match status" value="1"/>
</dbReference>
<accession>A0A0B2VFS0</accession>
<dbReference type="SUPFAM" id="SSF48678">
    <property type="entry name" value="Moesin tail domain"/>
    <property type="match status" value="1"/>
</dbReference>
<dbReference type="Pfam" id="PF20492">
    <property type="entry name" value="ERM_helical"/>
    <property type="match status" value="1"/>
</dbReference>
<evidence type="ECO:0000256" key="10">
    <source>
        <dbReference type="ARBA" id="ARBA00043944"/>
    </source>
</evidence>
<dbReference type="GO" id="GO:0005886">
    <property type="term" value="C:plasma membrane"/>
    <property type="evidence" value="ECO:0007669"/>
    <property type="project" value="UniProtKB-SubCell"/>
</dbReference>
<dbReference type="InterPro" id="IPR035963">
    <property type="entry name" value="FERM_2"/>
</dbReference>
<evidence type="ECO:0000313" key="15">
    <source>
        <dbReference type="Proteomes" id="UP000031036"/>
    </source>
</evidence>
<feature type="region of interest" description="Disordered" evidence="12">
    <location>
        <begin position="960"/>
        <end position="1000"/>
    </location>
</feature>
<dbReference type="InterPro" id="IPR014352">
    <property type="entry name" value="FERM/acyl-CoA-bd_prot_sf"/>
</dbReference>
<feature type="compositionally biased region" description="Acidic residues" evidence="12">
    <location>
        <begin position="971"/>
        <end position="981"/>
    </location>
</feature>
<dbReference type="CDD" id="cd14473">
    <property type="entry name" value="FERM_B-lobe"/>
    <property type="match status" value="1"/>
</dbReference>